<dbReference type="AlphaFoldDB" id="A0A5B6WFH8"/>
<organism evidence="1 2">
    <name type="scientific">Gossypium australe</name>
    <dbReference type="NCBI Taxonomy" id="47621"/>
    <lineage>
        <taxon>Eukaryota</taxon>
        <taxon>Viridiplantae</taxon>
        <taxon>Streptophyta</taxon>
        <taxon>Embryophyta</taxon>
        <taxon>Tracheophyta</taxon>
        <taxon>Spermatophyta</taxon>
        <taxon>Magnoliopsida</taxon>
        <taxon>eudicotyledons</taxon>
        <taxon>Gunneridae</taxon>
        <taxon>Pentapetalae</taxon>
        <taxon>rosids</taxon>
        <taxon>malvids</taxon>
        <taxon>Malvales</taxon>
        <taxon>Malvaceae</taxon>
        <taxon>Malvoideae</taxon>
        <taxon>Gossypium</taxon>
    </lineage>
</organism>
<proteinExistence type="predicted"/>
<gene>
    <name evidence="1" type="ORF">EPI10_020849</name>
</gene>
<dbReference type="Proteomes" id="UP000325315">
    <property type="component" value="Unassembled WGS sequence"/>
</dbReference>
<comment type="caution">
    <text evidence="1">The sequence shown here is derived from an EMBL/GenBank/DDBJ whole genome shotgun (WGS) entry which is preliminary data.</text>
</comment>
<protein>
    <submittedName>
        <fullName evidence="1">Uncharacterized protein</fullName>
    </submittedName>
</protein>
<evidence type="ECO:0000313" key="1">
    <source>
        <dbReference type="EMBL" id="KAA3480420.1"/>
    </source>
</evidence>
<dbReference type="EMBL" id="SMMG02000003">
    <property type="protein sequence ID" value="KAA3480420.1"/>
    <property type="molecule type" value="Genomic_DNA"/>
</dbReference>
<accession>A0A5B6WFH8</accession>
<evidence type="ECO:0000313" key="2">
    <source>
        <dbReference type="Proteomes" id="UP000325315"/>
    </source>
</evidence>
<name>A0A5B6WFH8_9ROSI</name>
<reference evidence="2" key="1">
    <citation type="journal article" date="2019" name="Plant Biotechnol. J.">
        <title>Genome sequencing of the Australian wild diploid species Gossypium australe highlights disease resistance and delayed gland morphogenesis.</title>
        <authorList>
            <person name="Cai Y."/>
            <person name="Cai X."/>
            <person name="Wang Q."/>
            <person name="Wang P."/>
            <person name="Zhang Y."/>
            <person name="Cai C."/>
            <person name="Xu Y."/>
            <person name="Wang K."/>
            <person name="Zhou Z."/>
            <person name="Wang C."/>
            <person name="Geng S."/>
            <person name="Li B."/>
            <person name="Dong Q."/>
            <person name="Hou Y."/>
            <person name="Wang H."/>
            <person name="Ai P."/>
            <person name="Liu Z."/>
            <person name="Yi F."/>
            <person name="Sun M."/>
            <person name="An G."/>
            <person name="Cheng J."/>
            <person name="Zhang Y."/>
            <person name="Shi Q."/>
            <person name="Xie Y."/>
            <person name="Shi X."/>
            <person name="Chang Y."/>
            <person name="Huang F."/>
            <person name="Chen Y."/>
            <person name="Hong S."/>
            <person name="Mi L."/>
            <person name="Sun Q."/>
            <person name="Zhang L."/>
            <person name="Zhou B."/>
            <person name="Peng R."/>
            <person name="Zhang X."/>
            <person name="Liu F."/>
        </authorList>
    </citation>
    <scope>NUCLEOTIDE SEQUENCE [LARGE SCALE GENOMIC DNA]</scope>
    <source>
        <strain evidence="2">cv. PA1801</strain>
    </source>
</reference>
<keyword evidence="2" id="KW-1185">Reference proteome</keyword>
<sequence>MKNARLLPPRVSTMKQASGAIEAAEGIPDETNKMSPTITSKGAISLKSAGKMKQSRFTFMVVMKVDEHEGNFKLWDT</sequence>